<accession>A0A9P1G0G0</accession>
<evidence type="ECO:0000313" key="1">
    <source>
        <dbReference type="EMBL" id="CAI3995313.1"/>
    </source>
</evidence>
<comment type="caution">
    <text evidence="1">The sequence shown here is derived from an EMBL/GenBank/DDBJ whole genome shotgun (WGS) entry which is preliminary data.</text>
</comment>
<name>A0A9P1G0G0_9DINO</name>
<proteinExistence type="predicted"/>
<evidence type="ECO:0000313" key="3">
    <source>
        <dbReference type="Proteomes" id="UP001152797"/>
    </source>
</evidence>
<dbReference type="EMBL" id="CAMXCT030002057">
    <property type="protein sequence ID" value="CAL4782625.1"/>
    <property type="molecule type" value="Genomic_DNA"/>
</dbReference>
<dbReference type="Proteomes" id="UP001152797">
    <property type="component" value="Unassembled WGS sequence"/>
</dbReference>
<reference evidence="2" key="2">
    <citation type="submission" date="2024-04" db="EMBL/GenBank/DDBJ databases">
        <authorList>
            <person name="Chen Y."/>
            <person name="Shah S."/>
            <person name="Dougan E. K."/>
            <person name="Thang M."/>
            <person name="Chan C."/>
        </authorList>
    </citation>
    <scope>NUCLEOTIDE SEQUENCE [LARGE SCALE GENOMIC DNA]</scope>
</reference>
<dbReference type="AlphaFoldDB" id="A0A9P1G0G0"/>
<organism evidence="1">
    <name type="scientific">Cladocopium goreaui</name>
    <dbReference type="NCBI Taxonomy" id="2562237"/>
    <lineage>
        <taxon>Eukaryota</taxon>
        <taxon>Sar</taxon>
        <taxon>Alveolata</taxon>
        <taxon>Dinophyceae</taxon>
        <taxon>Suessiales</taxon>
        <taxon>Symbiodiniaceae</taxon>
        <taxon>Cladocopium</taxon>
    </lineage>
</organism>
<protein>
    <submittedName>
        <fullName evidence="1">Uncharacterized protein</fullName>
    </submittedName>
</protein>
<evidence type="ECO:0000313" key="2">
    <source>
        <dbReference type="EMBL" id="CAL1148688.1"/>
    </source>
</evidence>
<dbReference type="EMBL" id="CAMXCT020002057">
    <property type="protein sequence ID" value="CAL1148688.1"/>
    <property type="molecule type" value="Genomic_DNA"/>
</dbReference>
<reference evidence="1" key="1">
    <citation type="submission" date="2022-10" db="EMBL/GenBank/DDBJ databases">
        <authorList>
            <person name="Chen Y."/>
            <person name="Dougan E. K."/>
            <person name="Chan C."/>
            <person name="Rhodes N."/>
            <person name="Thang M."/>
        </authorList>
    </citation>
    <scope>NUCLEOTIDE SEQUENCE</scope>
</reference>
<feature type="non-terminal residue" evidence="1">
    <location>
        <position position="104"/>
    </location>
</feature>
<sequence>GTGTFNPPSEVVAVAPSSEDLATLTAAAPAFPPGALGFEVEVEEVNVEVALEAPVSSATPTMQAKRCAVGFISPEAYSIQVEGMADDAEADDVEDMPRLFNQHN</sequence>
<dbReference type="EMBL" id="CAMXCT010002057">
    <property type="protein sequence ID" value="CAI3995313.1"/>
    <property type="molecule type" value="Genomic_DNA"/>
</dbReference>
<feature type="non-terminal residue" evidence="1">
    <location>
        <position position="1"/>
    </location>
</feature>
<keyword evidence="3" id="KW-1185">Reference proteome</keyword>
<gene>
    <name evidence="1" type="ORF">C1SCF055_LOCUS21893</name>
</gene>